<evidence type="ECO:0000256" key="1">
    <source>
        <dbReference type="SAM" id="Phobius"/>
    </source>
</evidence>
<dbReference type="EMBL" id="JACHFH010000018">
    <property type="protein sequence ID" value="MBB5336513.1"/>
    <property type="molecule type" value="Genomic_DNA"/>
</dbReference>
<reference evidence="2 3" key="1">
    <citation type="submission" date="2020-08" db="EMBL/GenBank/DDBJ databases">
        <title>Genomic Encyclopedia of Type Strains, Phase IV (KMG-IV): sequencing the most valuable type-strain genomes for metagenomic binning, comparative biology and taxonomic classification.</title>
        <authorList>
            <person name="Goeker M."/>
        </authorList>
    </citation>
    <scope>NUCLEOTIDE SEQUENCE [LARGE SCALE GENOMIC DNA]</scope>
    <source>
        <strain evidence="2 3">DSM 24661</strain>
    </source>
</reference>
<name>A0A840UU93_9FIRM</name>
<organism evidence="2 3">
    <name type="scientific">Pectinatus brassicae</name>
    <dbReference type="NCBI Taxonomy" id="862415"/>
    <lineage>
        <taxon>Bacteria</taxon>
        <taxon>Bacillati</taxon>
        <taxon>Bacillota</taxon>
        <taxon>Negativicutes</taxon>
        <taxon>Selenomonadales</taxon>
        <taxon>Selenomonadaceae</taxon>
        <taxon>Pectinatus</taxon>
    </lineage>
</organism>
<protein>
    <submittedName>
        <fullName evidence="2">Tfp pilus assembly protein PilN</fullName>
    </submittedName>
</protein>
<gene>
    <name evidence="2" type="ORF">HNR32_001662</name>
</gene>
<keyword evidence="1" id="KW-0472">Membrane</keyword>
<evidence type="ECO:0000313" key="3">
    <source>
        <dbReference type="Proteomes" id="UP000559117"/>
    </source>
</evidence>
<comment type="caution">
    <text evidence="2">The sequence shown here is derived from an EMBL/GenBank/DDBJ whole genome shotgun (WGS) entry which is preliminary data.</text>
</comment>
<dbReference type="RefSeq" id="WP_183861513.1">
    <property type="nucleotide sequence ID" value="NZ_JACHFH010000018.1"/>
</dbReference>
<dbReference type="AlphaFoldDB" id="A0A840UU93"/>
<feature type="transmembrane region" description="Helical" evidence="1">
    <location>
        <begin position="231"/>
        <end position="250"/>
    </location>
</feature>
<sequence>MIKKFKSFFSNDFNKIVTLTIFNNNFYFTCLHCHNNIWSVRSVSQIPWKNSAVPFSLDWLYQTVLTNHCQNLPVIVCLPESFFLISQNSFPSMTLSELKKSIYWEIRSKNIASGNAYAYSYTYNPNDTDYLIQTYAMLQSDIAVWQKHIKKVPLKLYGIYPQQSISYTLSDNSNINIKFRNISCTIKPQLDNNENIPDYILAATQPLLLKNTELNLLPAKQQLSFLSTKKLILSTIAVTASITCIIFLYYQIKIADLNSAIEKQSLMLSSLQNISLQQNLLNKYKKNIMQRQSILLKLNNHKKSYHAILANLGAVSNESTIITDIITNNGANILISGTANDYSHLQKYLAALKDNYFPDIILLSAEKQSADNIKFILKLPH</sequence>
<keyword evidence="1" id="KW-0812">Transmembrane</keyword>
<keyword evidence="1" id="KW-1133">Transmembrane helix</keyword>
<keyword evidence="3" id="KW-1185">Reference proteome</keyword>
<dbReference type="Proteomes" id="UP000559117">
    <property type="component" value="Unassembled WGS sequence"/>
</dbReference>
<accession>A0A840UU93</accession>
<evidence type="ECO:0000313" key="2">
    <source>
        <dbReference type="EMBL" id="MBB5336513.1"/>
    </source>
</evidence>
<proteinExistence type="predicted"/>